<dbReference type="InterPro" id="IPR050595">
    <property type="entry name" value="Bact_response_regulator"/>
</dbReference>
<accession>X0TCB4</accession>
<dbReference type="InterPro" id="IPR001789">
    <property type="entry name" value="Sig_transdc_resp-reg_receiver"/>
</dbReference>
<dbReference type="AlphaFoldDB" id="X0TCB4"/>
<sequence>MNDERATVLFVDDEERILRSLRMQFRGRYDVLTAGSGAEAIEVVRGRLVHAVVSDQRMPGMLGAELLSRVRDISPATMRLLLTGYSDMQAIVASVNEGEIFRFIEKPWQPQRLLEAVEQAVQIARRELAVPAPVVVAAAPEGPGIKLLTIDEDPATYALVRELAGVRQGRIQA</sequence>
<dbReference type="PANTHER" id="PTHR44591">
    <property type="entry name" value="STRESS RESPONSE REGULATOR PROTEIN 1"/>
    <property type="match status" value="1"/>
</dbReference>
<feature type="non-terminal residue" evidence="3">
    <location>
        <position position="173"/>
    </location>
</feature>
<dbReference type="InterPro" id="IPR011006">
    <property type="entry name" value="CheY-like_superfamily"/>
</dbReference>
<dbReference type="Gene3D" id="3.40.50.2300">
    <property type="match status" value="1"/>
</dbReference>
<evidence type="ECO:0000313" key="3">
    <source>
        <dbReference type="EMBL" id="GAF91138.1"/>
    </source>
</evidence>
<dbReference type="Pfam" id="PF00072">
    <property type="entry name" value="Response_reg"/>
    <property type="match status" value="1"/>
</dbReference>
<proteinExistence type="predicted"/>
<dbReference type="SMART" id="SM00448">
    <property type="entry name" value="REC"/>
    <property type="match status" value="1"/>
</dbReference>
<reference evidence="3" key="1">
    <citation type="journal article" date="2014" name="Front. Microbiol.">
        <title>High frequency of phylogenetically diverse reductive dehalogenase-homologous genes in deep subseafloor sedimentary metagenomes.</title>
        <authorList>
            <person name="Kawai M."/>
            <person name="Futagami T."/>
            <person name="Toyoda A."/>
            <person name="Takaki Y."/>
            <person name="Nishi S."/>
            <person name="Hori S."/>
            <person name="Arai W."/>
            <person name="Tsubouchi T."/>
            <person name="Morono Y."/>
            <person name="Uchiyama I."/>
            <person name="Ito T."/>
            <person name="Fujiyama A."/>
            <person name="Inagaki F."/>
            <person name="Takami H."/>
        </authorList>
    </citation>
    <scope>NUCLEOTIDE SEQUENCE</scope>
    <source>
        <strain evidence="3">Expedition CK06-06</strain>
    </source>
</reference>
<protein>
    <recommendedName>
        <fullName evidence="2">Response regulatory domain-containing protein</fullName>
    </recommendedName>
</protein>
<dbReference type="SUPFAM" id="SSF52172">
    <property type="entry name" value="CheY-like"/>
    <property type="match status" value="1"/>
</dbReference>
<dbReference type="GO" id="GO:0000160">
    <property type="term" value="P:phosphorelay signal transduction system"/>
    <property type="evidence" value="ECO:0007669"/>
    <property type="project" value="InterPro"/>
</dbReference>
<dbReference type="EMBL" id="BARS01012880">
    <property type="protein sequence ID" value="GAF91138.1"/>
    <property type="molecule type" value="Genomic_DNA"/>
</dbReference>
<dbReference type="PROSITE" id="PS50110">
    <property type="entry name" value="RESPONSE_REGULATORY"/>
    <property type="match status" value="1"/>
</dbReference>
<name>X0TCB4_9ZZZZ</name>
<dbReference type="PANTHER" id="PTHR44591:SF19">
    <property type="entry name" value="TWO-COMPONENT RESPONSE REGULATOR-RELATED"/>
    <property type="match status" value="1"/>
</dbReference>
<feature type="domain" description="Response regulatory" evidence="2">
    <location>
        <begin position="7"/>
        <end position="121"/>
    </location>
</feature>
<keyword evidence="1" id="KW-0597">Phosphoprotein</keyword>
<evidence type="ECO:0000256" key="1">
    <source>
        <dbReference type="ARBA" id="ARBA00022553"/>
    </source>
</evidence>
<dbReference type="CDD" id="cd17569">
    <property type="entry name" value="REC_HupR-like"/>
    <property type="match status" value="1"/>
</dbReference>
<organism evidence="3">
    <name type="scientific">marine sediment metagenome</name>
    <dbReference type="NCBI Taxonomy" id="412755"/>
    <lineage>
        <taxon>unclassified sequences</taxon>
        <taxon>metagenomes</taxon>
        <taxon>ecological metagenomes</taxon>
    </lineage>
</organism>
<comment type="caution">
    <text evidence="3">The sequence shown here is derived from an EMBL/GenBank/DDBJ whole genome shotgun (WGS) entry which is preliminary data.</text>
</comment>
<gene>
    <name evidence="3" type="ORF">S01H1_22704</name>
</gene>
<evidence type="ECO:0000259" key="2">
    <source>
        <dbReference type="PROSITE" id="PS50110"/>
    </source>
</evidence>